<dbReference type="PANTHER" id="PTHR45640:SF13">
    <property type="entry name" value="HEAT SHOCK PROTEIN 22-RELATED"/>
    <property type="match status" value="1"/>
</dbReference>
<evidence type="ECO:0000313" key="6">
    <source>
        <dbReference type="EMBL" id="PIK41893.1"/>
    </source>
</evidence>
<comment type="similarity">
    <text evidence="2 3">Belongs to the small heat shock protein (HSP20) family.</text>
</comment>
<evidence type="ECO:0000259" key="5">
    <source>
        <dbReference type="PROSITE" id="PS01031"/>
    </source>
</evidence>
<dbReference type="STRING" id="307972.A0A2G8K1N7"/>
<feature type="region of interest" description="Disordered" evidence="4">
    <location>
        <begin position="208"/>
        <end position="264"/>
    </location>
</feature>
<organism evidence="6 7">
    <name type="scientific">Stichopus japonicus</name>
    <name type="common">Sea cucumber</name>
    <dbReference type="NCBI Taxonomy" id="307972"/>
    <lineage>
        <taxon>Eukaryota</taxon>
        <taxon>Metazoa</taxon>
        <taxon>Echinodermata</taxon>
        <taxon>Eleutherozoa</taxon>
        <taxon>Echinozoa</taxon>
        <taxon>Holothuroidea</taxon>
        <taxon>Aspidochirotacea</taxon>
        <taxon>Aspidochirotida</taxon>
        <taxon>Stichopodidae</taxon>
        <taxon>Apostichopus</taxon>
    </lineage>
</organism>
<proteinExistence type="inferred from homology"/>
<dbReference type="InterPro" id="IPR001436">
    <property type="entry name" value="Alpha-crystallin/sHSP_animal"/>
</dbReference>
<dbReference type="PROSITE" id="PS01031">
    <property type="entry name" value="SHSP"/>
    <property type="match status" value="1"/>
</dbReference>
<evidence type="ECO:0000313" key="7">
    <source>
        <dbReference type="Proteomes" id="UP000230750"/>
    </source>
</evidence>
<dbReference type="InterPro" id="IPR008978">
    <property type="entry name" value="HSP20-like_chaperone"/>
</dbReference>
<evidence type="ECO:0000256" key="3">
    <source>
        <dbReference type="RuleBase" id="RU003616"/>
    </source>
</evidence>
<dbReference type="SUPFAM" id="SSF49764">
    <property type="entry name" value="HSP20-like chaperones"/>
    <property type="match status" value="1"/>
</dbReference>
<keyword evidence="1 6" id="KW-0346">Stress response</keyword>
<dbReference type="CDD" id="cd06526">
    <property type="entry name" value="metazoan_ACD"/>
    <property type="match status" value="1"/>
</dbReference>
<dbReference type="PRINTS" id="PR00299">
    <property type="entry name" value="ACRYSTALLIN"/>
</dbReference>
<dbReference type="OrthoDB" id="1431247at2759"/>
<dbReference type="GO" id="GO:0005737">
    <property type="term" value="C:cytoplasm"/>
    <property type="evidence" value="ECO:0007669"/>
    <property type="project" value="TreeGrafter"/>
</dbReference>
<dbReference type="AlphaFoldDB" id="A0A2G8K1N7"/>
<accession>A0A2G8K1N7</accession>
<comment type="caution">
    <text evidence="6">The sequence shown here is derived from an EMBL/GenBank/DDBJ whole genome shotgun (WGS) entry which is preliminary data.</text>
</comment>
<feature type="region of interest" description="Disordered" evidence="4">
    <location>
        <begin position="84"/>
        <end position="117"/>
    </location>
</feature>
<sequence>MSSFRLIPTFRLARRLAKEVSPRVYYDNWGMRPWMHRGWGHPAMLPSFGPHHLSRILDKHSQMFENLNRIADLSAESFWCEDEPSPAKSDATTNNGEKQAKNCKESPGFGQEISPEDGKGNEIFKVSLKVGEVFKPEEIKVKIIGRCLQIEGKHEERGDNGHYVNRQFAHSYNLPMDVDDTNFVSTLTAEGILNIEAPRLQQAEVQNERHIPIQQEPRIVKDEPKTAASDAPSNGNDQFTEKVDPKVQGESTAPVDQTNVENKV</sequence>
<reference evidence="6 7" key="1">
    <citation type="journal article" date="2017" name="PLoS Biol.">
        <title>The sea cucumber genome provides insights into morphological evolution and visceral regeneration.</title>
        <authorList>
            <person name="Zhang X."/>
            <person name="Sun L."/>
            <person name="Yuan J."/>
            <person name="Sun Y."/>
            <person name="Gao Y."/>
            <person name="Zhang L."/>
            <person name="Li S."/>
            <person name="Dai H."/>
            <person name="Hamel J.F."/>
            <person name="Liu C."/>
            <person name="Yu Y."/>
            <person name="Liu S."/>
            <person name="Lin W."/>
            <person name="Guo K."/>
            <person name="Jin S."/>
            <person name="Xu P."/>
            <person name="Storey K.B."/>
            <person name="Huan P."/>
            <person name="Zhang T."/>
            <person name="Zhou Y."/>
            <person name="Zhang J."/>
            <person name="Lin C."/>
            <person name="Li X."/>
            <person name="Xing L."/>
            <person name="Huo D."/>
            <person name="Sun M."/>
            <person name="Wang L."/>
            <person name="Mercier A."/>
            <person name="Li F."/>
            <person name="Yang H."/>
            <person name="Xiang J."/>
        </authorList>
    </citation>
    <scope>NUCLEOTIDE SEQUENCE [LARGE SCALE GENOMIC DNA]</scope>
    <source>
        <strain evidence="6">Shaxun</strain>
        <tissue evidence="6">Muscle</tissue>
    </source>
</reference>
<dbReference type="Gene3D" id="2.60.40.790">
    <property type="match status" value="1"/>
</dbReference>
<dbReference type="GO" id="GO:0051082">
    <property type="term" value="F:unfolded protein binding"/>
    <property type="evidence" value="ECO:0007669"/>
    <property type="project" value="TreeGrafter"/>
</dbReference>
<feature type="domain" description="SHSP" evidence="5">
    <location>
        <begin position="104"/>
        <end position="216"/>
    </location>
</feature>
<dbReference type="InterPro" id="IPR002068">
    <property type="entry name" value="A-crystallin/Hsp20_dom"/>
</dbReference>
<keyword evidence="7" id="KW-1185">Reference proteome</keyword>
<dbReference type="GO" id="GO:0005634">
    <property type="term" value="C:nucleus"/>
    <property type="evidence" value="ECO:0007669"/>
    <property type="project" value="TreeGrafter"/>
</dbReference>
<dbReference type="Pfam" id="PF00011">
    <property type="entry name" value="HSP20"/>
    <property type="match status" value="1"/>
</dbReference>
<protein>
    <submittedName>
        <fullName evidence="6">Heat shock protein 26</fullName>
    </submittedName>
</protein>
<dbReference type="GO" id="GO:0042026">
    <property type="term" value="P:protein refolding"/>
    <property type="evidence" value="ECO:0007669"/>
    <property type="project" value="TreeGrafter"/>
</dbReference>
<feature type="compositionally biased region" description="Polar residues" evidence="4">
    <location>
        <begin position="249"/>
        <end position="264"/>
    </location>
</feature>
<evidence type="ECO:0000256" key="4">
    <source>
        <dbReference type="SAM" id="MobiDB-lite"/>
    </source>
</evidence>
<evidence type="ECO:0000256" key="2">
    <source>
        <dbReference type="PROSITE-ProRule" id="PRU00285"/>
    </source>
</evidence>
<dbReference type="GO" id="GO:0009408">
    <property type="term" value="P:response to heat"/>
    <property type="evidence" value="ECO:0007669"/>
    <property type="project" value="TreeGrafter"/>
</dbReference>
<gene>
    <name evidence="6" type="ORF">BSL78_21248</name>
</gene>
<dbReference type="EMBL" id="MRZV01000980">
    <property type="protein sequence ID" value="PIK41893.1"/>
    <property type="molecule type" value="Genomic_DNA"/>
</dbReference>
<dbReference type="Proteomes" id="UP000230750">
    <property type="component" value="Unassembled WGS sequence"/>
</dbReference>
<evidence type="ECO:0000256" key="1">
    <source>
        <dbReference type="ARBA" id="ARBA00023016"/>
    </source>
</evidence>
<dbReference type="PANTHER" id="PTHR45640">
    <property type="entry name" value="HEAT SHOCK PROTEIN HSP-12.2-RELATED"/>
    <property type="match status" value="1"/>
</dbReference>
<name>A0A2G8K1N7_STIJA</name>